<evidence type="ECO:0000256" key="2">
    <source>
        <dbReference type="ARBA" id="ARBA00022692"/>
    </source>
</evidence>
<dbReference type="Gene3D" id="1.20.120.1630">
    <property type="match status" value="1"/>
</dbReference>
<dbReference type="GO" id="GO:0016020">
    <property type="term" value="C:membrane"/>
    <property type="evidence" value="ECO:0007669"/>
    <property type="project" value="UniProtKB-SubCell"/>
</dbReference>
<reference evidence="6 7" key="1">
    <citation type="submission" date="2012-10" db="EMBL/GenBank/DDBJ databases">
        <title>Draft Genome Sequence of Paenibacillus popilliae ATCC 14706T.</title>
        <authorList>
            <person name="Iiyama K."/>
            <person name="Mori K."/>
            <person name="Mon H."/>
            <person name="Chieda Y."/>
            <person name="Lee J.M."/>
            <person name="Kusakabe T."/>
            <person name="Tashiro K."/>
            <person name="Asano S."/>
            <person name="Yasunaga-Aoki C."/>
            <person name="Shimizu S."/>
        </authorList>
    </citation>
    <scope>NUCLEOTIDE SEQUENCE [LARGE SCALE GENOMIC DNA]</scope>
    <source>
        <strain evidence="6 7">ATCC 14706</strain>
    </source>
</reference>
<keyword evidence="2 5" id="KW-0812">Transmembrane</keyword>
<organism evidence="6 7">
    <name type="scientific">Paenibacillus popilliae ATCC 14706</name>
    <dbReference type="NCBI Taxonomy" id="1212764"/>
    <lineage>
        <taxon>Bacteria</taxon>
        <taxon>Bacillati</taxon>
        <taxon>Bacillota</taxon>
        <taxon>Bacilli</taxon>
        <taxon>Bacillales</taxon>
        <taxon>Paenibacillaceae</taxon>
        <taxon>Paenibacillus</taxon>
    </lineage>
</organism>
<evidence type="ECO:0000256" key="3">
    <source>
        <dbReference type="ARBA" id="ARBA00022989"/>
    </source>
</evidence>
<evidence type="ECO:0000256" key="1">
    <source>
        <dbReference type="ARBA" id="ARBA00004141"/>
    </source>
</evidence>
<dbReference type="GO" id="GO:0004671">
    <property type="term" value="F:protein C-terminal S-isoprenylcysteine carboxyl O-methyltransferase activity"/>
    <property type="evidence" value="ECO:0007669"/>
    <property type="project" value="InterPro"/>
</dbReference>
<keyword evidence="4 5" id="KW-0472">Membrane</keyword>
<evidence type="ECO:0000256" key="4">
    <source>
        <dbReference type="ARBA" id="ARBA00023136"/>
    </source>
</evidence>
<proteinExistence type="predicted"/>
<feature type="transmembrane region" description="Helical" evidence="5">
    <location>
        <begin position="131"/>
        <end position="154"/>
    </location>
</feature>
<evidence type="ECO:0000256" key="5">
    <source>
        <dbReference type="SAM" id="Phobius"/>
    </source>
</evidence>
<comment type="caution">
    <text evidence="6">The sequence shown here is derived from an EMBL/GenBank/DDBJ whole genome shotgun (WGS) entry which is preliminary data.</text>
</comment>
<dbReference type="RefSeq" id="WP_006287682.1">
    <property type="nucleotide sequence ID" value="NZ_BALG01000282.1"/>
</dbReference>
<dbReference type="InterPro" id="IPR052527">
    <property type="entry name" value="Metal_cation-efflux_comp"/>
</dbReference>
<keyword evidence="3 5" id="KW-1133">Transmembrane helix</keyword>
<dbReference type="Proteomes" id="UP000029453">
    <property type="component" value="Unassembled WGS sequence"/>
</dbReference>
<dbReference type="InterPro" id="IPR007269">
    <property type="entry name" value="ICMT_MeTrfase"/>
</dbReference>
<comment type="subcellular location">
    <subcellularLocation>
        <location evidence="1">Membrane</location>
        <topology evidence="1">Multi-pass membrane protein</topology>
    </subcellularLocation>
</comment>
<dbReference type="Pfam" id="PF04140">
    <property type="entry name" value="ICMT"/>
    <property type="match status" value="1"/>
</dbReference>
<feature type="transmembrane region" description="Helical" evidence="5">
    <location>
        <begin position="70"/>
        <end position="90"/>
    </location>
</feature>
<dbReference type="PANTHER" id="PTHR43847">
    <property type="entry name" value="BLL3993 PROTEIN"/>
    <property type="match status" value="1"/>
</dbReference>
<sequence>MNIFILLCFMIVFICRLFFLGISKKNEKQLLQSGGKEYGTSNTKLLTIAHIIFYIGSITEAWIRKASFDWISFIGIVVLIFSLLMLTIVVKQLGSLWTIKLIIAQNHTYIDTWLFRKVKHPNYYLNIIPELIGLSILCHSWITLSIGSPFYLLFLMRRIIKENEVMDAIKR</sequence>
<dbReference type="PANTHER" id="PTHR43847:SF1">
    <property type="entry name" value="BLL3993 PROTEIN"/>
    <property type="match status" value="1"/>
</dbReference>
<gene>
    <name evidence="6" type="ORF">PPOP_3307</name>
</gene>
<evidence type="ECO:0000313" key="7">
    <source>
        <dbReference type="Proteomes" id="UP000029453"/>
    </source>
</evidence>
<feature type="transmembrane region" description="Helical" evidence="5">
    <location>
        <begin position="44"/>
        <end position="63"/>
    </location>
</feature>
<evidence type="ECO:0000313" key="6">
    <source>
        <dbReference type="EMBL" id="GAC43907.1"/>
    </source>
</evidence>
<dbReference type="OrthoDB" id="5363370at2"/>
<accession>M9LCM0</accession>
<name>M9LCM0_PAEPP</name>
<dbReference type="AlphaFoldDB" id="M9LCM0"/>
<keyword evidence="7" id="KW-1185">Reference proteome</keyword>
<dbReference type="EMBL" id="BALG01000282">
    <property type="protein sequence ID" value="GAC43907.1"/>
    <property type="molecule type" value="Genomic_DNA"/>
</dbReference>
<protein>
    <submittedName>
        <fullName evidence="6">Uncharacterized protein conserved in bacteria</fullName>
    </submittedName>
</protein>